<keyword evidence="2" id="KW-1185">Reference proteome</keyword>
<sequence>MTSTFHSFSIDLNAVIASSENLQARLGRCHKHVWYTRVAWIPPMHDYGTDRDHGDIRSILLVDIEPKLRDLQPAGVHFMRAWSPVKR</sequence>
<reference evidence="1 2" key="1">
    <citation type="journal article" date="2016" name="Mol. Biol. Evol.">
        <title>Comparative Genomics of Early-Diverging Mushroom-Forming Fungi Provides Insights into the Origins of Lignocellulose Decay Capabilities.</title>
        <authorList>
            <person name="Nagy L.G."/>
            <person name="Riley R."/>
            <person name="Tritt A."/>
            <person name="Adam C."/>
            <person name="Daum C."/>
            <person name="Floudas D."/>
            <person name="Sun H."/>
            <person name="Yadav J.S."/>
            <person name="Pangilinan J."/>
            <person name="Larsson K.H."/>
            <person name="Matsuura K."/>
            <person name="Barry K."/>
            <person name="Labutti K."/>
            <person name="Kuo R."/>
            <person name="Ohm R.A."/>
            <person name="Bhattacharya S.S."/>
            <person name="Shirouzu T."/>
            <person name="Yoshinaga Y."/>
            <person name="Martin F.M."/>
            <person name="Grigoriev I.V."/>
            <person name="Hibbett D.S."/>
        </authorList>
    </citation>
    <scope>NUCLEOTIDE SEQUENCE [LARGE SCALE GENOMIC DNA]</scope>
    <source>
        <strain evidence="1 2">CBS 109695</strain>
    </source>
</reference>
<evidence type="ECO:0000313" key="2">
    <source>
        <dbReference type="Proteomes" id="UP000076532"/>
    </source>
</evidence>
<dbReference type="EMBL" id="KV417548">
    <property type="protein sequence ID" value="KZP21330.1"/>
    <property type="molecule type" value="Genomic_DNA"/>
</dbReference>
<organism evidence="1 2">
    <name type="scientific">Athelia psychrophila</name>
    <dbReference type="NCBI Taxonomy" id="1759441"/>
    <lineage>
        <taxon>Eukaryota</taxon>
        <taxon>Fungi</taxon>
        <taxon>Dikarya</taxon>
        <taxon>Basidiomycota</taxon>
        <taxon>Agaricomycotina</taxon>
        <taxon>Agaricomycetes</taxon>
        <taxon>Agaricomycetidae</taxon>
        <taxon>Atheliales</taxon>
        <taxon>Atheliaceae</taxon>
        <taxon>Athelia</taxon>
    </lineage>
</organism>
<name>A0A166JY04_9AGAM</name>
<evidence type="ECO:0000313" key="1">
    <source>
        <dbReference type="EMBL" id="KZP21330.1"/>
    </source>
</evidence>
<accession>A0A166JY04</accession>
<dbReference type="AlphaFoldDB" id="A0A166JY04"/>
<dbReference type="Proteomes" id="UP000076532">
    <property type="component" value="Unassembled WGS sequence"/>
</dbReference>
<proteinExistence type="predicted"/>
<protein>
    <submittedName>
        <fullName evidence="1">Uncharacterized protein</fullName>
    </submittedName>
</protein>
<gene>
    <name evidence="1" type="ORF">FIBSPDRAFT_860774</name>
</gene>